<feature type="domain" description="Peptidase M20 dimerisation" evidence="3">
    <location>
        <begin position="200"/>
        <end position="296"/>
    </location>
</feature>
<dbReference type="PANTHER" id="PTHR11014:SF63">
    <property type="entry name" value="METALLOPEPTIDASE, PUTATIVE (AFU_ORTHOLOGUE AFUA_6G09600)-RELATED"/>
    <property type="match status" value="1"/>
</dbReference>
<gene>
    <name evidence="4" type="ORF">N865_19120</name>
</gene>
<keyword evidence="2" id="KW-0464">Manganese</keyword>
<feature type="binding site" evidence="2">
    <location>
        <position position="115"/>
    </location>
    <ligand>
        <name>Mn(2+)</name>
        <dbReference type="ChEBI" id="CHEBI:29035"/>
        <label>2</label>
    </ligand>
</feature>
<feature type="binding site" evidence="2">
    <location>
        <position position="117"/>
    </location>
    <ligand>
        <name>Mn(2+)</name>
        <dbReference type="ChEBI" id="CHEBI:29035"/>
        <label>2</label>
    </ligand>
</feature>
<keyword evidence="1 4" id="KW-0378">Hydrolase</keyword>
<dbReference type="Pfam" id="PF01546">
    <property type="entry name" value="Peptidase_M20"/>
    <property type="match status" value="1"/>
</dbReference>
<dbReference type="eggNOG" id="COG1473">
    <property type="taxonomic scope" value="Bacteria"/>
</dbReference>
<dbReference type="OrthoDB" id="9777385at2"/>
<dbReference type="InterPro" id="IPR036264">
    <property type="entry name" value="Bact_exopeptidase_dim_dom"/>
</dbReference>
<evidence type="ECO:0000259" key="3">
    <source>
        <dbReference type="Pfam" id="PF07687"/>
    </source>
</evidence>
<dbReference type="NCBIfam" id="TIGR01891">
    <property type="entry name" value="amidohydrolases"/>
    <property type="match status" value="1"/>
</dbReference>
<dbReference type="Gene3D" id="3.40.630.10">
    <property type="entry name" value="Zn peptidases"/>
    <property type="match status" value="1"/>
</dbReference>
<dbReference type="GO" id="GO:0019877">
    <property type="term" value="P:diaminopimelate biosynthetic process"/>
    <property type="evidence" value="ECO:0007669"/>
    <property type="project" value="UniProtKB-ARBA"/>
</dbReference>
<dbReference type="AlphaFoldDB" id="W9GDN4"/>
<dbReference type="InterPro" id="IPR011650">
    <property type="entry name" value="Peptidase_M20_dimer"/>
</dbReference>
<dbReference type="SUPFAM" id="SSF55031">
    <property type="entry name" value="Bacterial exopeptidase dimerisation domain"/>
    <property type="match status" value="1"/>
</dbReference>
<evidence type="ECO:0000256" key="2">
    <source>
        <dbReference type="PIRSR" id="PIRSR005962-1"/>
    </source>
</evidence>
<comment type="caution">
    <text evidence="4">The sequence shown here is derived from an EMBL/GenBank/DDBJ whole genome shotgun (WGS) entry which is preliminary data.</text>
</comment>
<evidence type="ECO:0000313" key="5">
    <source>
        <dbReference type="Proteomes" id="UP000019489"/>
    </source>
</evidence>
<name>W9GDN4_9MICO</name>
<dbReference type="FunFam" id="3.30.70.360:FF:000001">
    <property type="entry name" value="N-acetyldiaminopimelate deacetylase"/>
    <property type="match status" value="1"/>
</dbReference>
<dbReference type="Pfam" id="PF07687">
    <property type="entry name" value="M20_dimer"/>
    <property type="match status" value="1"/>
</dbReference>
<dbReference type="STRING" id="1386089.N865_19120"/>
<evidence type="ECO:0000256" key="1">
    <source>
        <dbReference type="ARBA" id="ARBA00022801"/>
    </source>
</evidence>
<protein>
    <submittedName>
        <fullName evidence="4">Amidohydrolase</fullName>
    </submittedName>
</protein>
<dbReference type="EMBL" id="AWSA01000003">
    <property type="protein sequence ID" value="EWT03327.1"/>
    <property type="molecule type" value="Genomic_DNA"/>
</dbReference>
<reference evidence="4 5" key="1">
    <citation type="submission" date="2013-08" db="EMBL/GenBank/DDBJ databases">
        <title>Intrasporangium oryzae NRRL B-24470.</title>
        <authorList>
            <person name="Liu H."/>
            <person name="Wang G."/>
        </authorList>
    </citation>
    <scope>NUCLEOTIDE SEQUENCE [LARGE SCALE GENOMIC DNA]</scope>
    <source>
        <strain evidence="4 5">NRRL B-24470</strain>
    </source>
</reference>
<dbReference type="PIRSF" id="PIRSF005962">
    <property type="entry name" value="Pept_M20D_amidohydro"/>
    <property type="match status" value="1"/>
</dbReference>
<dbReference type="InterPro" id="IPR002933">
    <property type="entry name" value="Peptidase_M20"/>
</dbReference>
<dbReference type="GO" id="GO:0050118">
    <property type="term" value="F:N-acetyldiaminopimelate deacetylase activity"/>
    <property type="evidence" value="ECO:0007669"/>
    <property type="project" value="UniProtKB-ARBA"/>
</dbReference>
<dbReference type="Proteomes" id="UP000019489">
    <property type="component" value="Unassembled WGS sequence"/>
</dbReference>
<dbReference type="RefSeq" id="WP_051509904.1">
    <property type="nucleotide sequence ID" value="NZ_AWSA01000003.1"/>
</dbReference>
<evidence type="ECO:0000313" key="4">
    <source>
        <dbReference type="EMBL" id="EWT03327.1"/>
    </source>
</evidence>
<sequence length="424" mass="44489">MSGDSTAPTTGGSPLSDEELIALYKDLHEHPELSFQESRTAGIVEDRLRSWGYDVTTGWGRTGVVGVLENGAGPTALLRADMDALPLEEKTGLDYASTARATDRLGNDVPVMHACGHDVHVACLLGAAARFAAERHLWAGRLMVAFQPAEELGAGAKAMVDDGVFERLGKPDVVLGQHVVPMPAGTLALSSGLALAASDSLTITMHGKGGHGSRPESTVDPIVMAAATVMRLQTIVSRETGGNETAVVTVGMISGGTNNNVIPDQAQLRLSVRTYDPNVRERTLAAIERIAKAEASASNAPVPAEVEHTDHFPALRNDEAAVIRTREAFKGWLGPARVLDPGSMTGSEDVGILAEAAGAPCVFWFLGGADPSPFKDATTIDEALEVLRGLPANHSPFFAPVPELTLPVGVEALVLALRTWLPAG</sequence>
<proteinExistence type="predicted"/>
<organism evidence="4 5">
    <name type="scientific">Intrasporangium oryzae NRRL B-24470</name>
    <dbReference type="NCBI Taxonomy" id="1386089"/>
    <lineage>
        <taxon>Bacteria</taxon>
        <taxon>Bacillati</taxon>
        <taxon>Actinomycetota</taxon>
        <taxon>Actinomycetes</taxon>
        <taxon>Micrococcales</taxon>
        <taxon>Intrasporangiaceae</taxon>
        <taxon>Intrasporangium</taxon>
    </lineage>
</organism>
<comment type="cofactor">
    <cofactor evidence="2">
        <name>Mn(2+)</name>
        <dbReference type="ChEBI" id="CHEBI:29035"/>
    </cofactor>
    <text evidence="2">The Mn(2+) ion enhances activity.</text>
</comment>
<dbReference type="InterPro" id="IPR017439">
    <property type="entry name" value="Amidohydrolase"/>
</dbReference>
<accession>W9GDN4</accession>
<keyword evidence="2" id="KW-0479">Metal-binding</keyword>
<dbReference type="PATRIC" id="fig|1386089.3.peg.443"/>
<keyword evidence="5" id="KW-1185">Reference proteome</keyword>
<feature type="binding site" evidence="2">
    <location>
        <position position="178"/>
    </location>
    <ligand>
        <name>Mn(2+)</name>
        <dbReference type="ChEBI" id="CHEBI:29035"/>
        <label>2</label>
    </ligand>
</feature>
<feature type="binding site" evidence="2">
    <location>
        <position position="151"/>
    </location>
    <ligand>
        <name>Mn(2+)</name>
        <dbReference type="ChEBI" id="CHEBI:29035"/>
        <label>2</label>
    </ligand>
</feature>
<dbReference type="GO" id="GO:0046872">
    <property type="term" value="F:metal ion binding"/>
    <property type="evidence" value="ECO:0007669"/>
    <property type="project" value="UniProtKB-KW"/>
</dbReference>
<dbReference type="SUPFAM" id="SSF53187">
    <property type="entry name" value="Zn-dependent exopeptidases"/>
    <property type="match status" value="1"/>
</dbReference>
<dbReference type="Gene3D" id="3.30.70.360">
    <property type="match status" value="1"/>
</dbReference>
<dbReference type="PANTHER" id="PTHR11014">
    <property type="entry name" value="PEPTIDASE M20 FAMILY MEMBER"/>
    <property type="match status" value="1"/>
</dbReference>